<feature type="domain" description="DUF4795" evidence="3">
    <location>
        <begin position="749"/>
        <end position="936"/>
    </location>
</feature>
<gene>
    <name evidence="4" type="ORF">HW555_007305</name>
</gene>
<organism evidence="4 5">
    <name type="scientific">Spodoptera exigua</name>
    <name type="common">Beet armyworm</name>
    <name type="synonym">Noctua fulgens</name>
    <dbReference type="NCBI Taxonomy" id="7107"/>
    <lineage>
        <taxon>Eukaryota</taxon>
        <taxon>Metazoa</taxon>
        <taxon>Ecdysozoa</taxon>
        <taxon>Arthropoda</taxon>
        <taxon>Hexapoda</taxon>
        <taxon>Insecta</taxon>
        <taxon>Pterygota</taxon>
        <taxon>Neoptera</taxon>
        <taxon>Endopterygota</taxon>
        <taxon>Lepidoptera</taxon>
        <taxon>Glossata</taxon>
        <taxon>Ditrysia</taxon>
        <taxon>Noctuoidea</taxon>
        <taxon>Noctuidae</taxon>
        <taxon>Amphipyrinae</taxon>
        <taxon>Spodoptera</taxon>
    </lineage>
</organism>
<evidence type="ECO:0000313" key="5">
    <source>
        <dbReference type="Proteomes" id="UP000648187"/>
    </source>
</evidence>
<feature type="region of interest" description="Disordered" evidence="2">
    <location>
        <begin position="523"/>
        <end position="630"/>
    </location>
</feature>
<keyword evidence="5" id="KW-1185">Reference proteome</keyword>
<proteinExistence type="predicted"/>
<accession>A0A835L3S3</accession>
<feature type="compositionally biased region" description="Polar residues" evidence="2">
    <location>
        <begin position="369"/>
        <end position="379"/>
    </location>
</feature>
<dbReference type="EMBL" id="JACKWZ010000121">
    <property type="protein sequence ID" value="KAF9414914.1"/>
    <property type="molecule type" value="Genomic_DNA"/>
</dbReference>
<feature type="compositionally biased region" description="Basic and acidic residues" evidence="2">
    <location>
        <begin position="395"/>
        <end position="404"/>
    </location>
</feature>
<evidence type="ECO:0000256" key="1">
    <source>
        <dbReference type="SAM" id="Coils"/>
    </source>
</evidence>
<feature type="compositionally biased region" description="Basic and acidic residues" evidence="2">
    <location>
        <begin position="236"/>
        <end position="305"/>
    </location>
</feature>
<sequence length="1060" mass="115537">MQRRRKRFDEPTMSDKTLLLNVEDLINTAFGTADRNVVNFKMIQAILHILARQMRLLEQEVVIQIDELGLEDDVSEDRDGRGRRGRERDDDQRGERKEERHRSRTKGGDRSGERGGDRSGERGGDRSGERGGDRSGDRESGRSRDRRGGRDEDTGGDRERSRAEDRGGGREGGRDEYMDRGGRAEDGGGRGGDRGSARERGGGHSADREGHGGERGSAQSGKREYDKGGERGSSGRGEDRGGDRGVDKRGERGTQREDTEDSRSRQRSPRSGDRAGDRYDEHGQREEYHDRTTGEGRRHPDRGGESEISSSYNAKASEKQGRGGDRGGQERKGHGGEAAMDSGARTAEGRAAEGERKKGKKAERIQGQRRGTLSESDTSLGRMPGSRTNINVTETTRRGKKGGEEKLLVVGKGQSTGSRVPRVGSIEVVTASQFALLERAVRELQKIAGPLPTPALPDNQRLREDLAKGTASLTDTMKAMQLHARVDAAEQGLTQMAGLLTQLAAMGALPSEMVARIGEMQHGQWAGQGPGQHAPFAGHSPEQAYGYHGQFPTHRGPTSPHGTQGEMAAGHTGGGAYPPDMRTQGHTGPPQSTATSMLSRGQGASAKPGAIDPATGLPRTARGSVDGGGWATDPTVAYKPVTHAEMENALLNIKEELQKAISTMTARATHSADVAANTSKNVAEKLDLALAIDKRISKLASQAIDYSSQLSGFDSGLATQMASFQEQMAQIKRELKEGLGRLEHVTANAESAALTDLMERYQILVVELEHTLQTHKGLTVLQNQLDGELRSLVECVEMLREQKADRDEVFDGLRDKADICRLNGLLHEEDFEHARTVLENELKLCYEKFKKQDHMWMTALKDLKAMAGSKAEIIQLMALKDSATEELRSIQAQLRELYIMLGEPKAAILMRKLAKDAACAACLTPALMEPTDPNYAKPFVMPAFRPPPLGEEEPCVAKPQPQMPADVRTHVCRRWAGGSHTLVADHVTRERAAPPDLHGPPTKRYTGYGTDGRLYMLEEELQPCLECNKLDSGDLQQTERVVAVEPKPSPNVGAGDQVVA</sequence>
<feature type="coiled-coil region" evidence="1">
    <location>
        <begin position="873"/>
        <end position="900"/>
    </location>
</feature>
<dbReference type="AlphaFoldDB" id="A0A835L3S3"/>
<comment type="caution">
    <text evidence="4">The sequence shown here is derived from an EMBL/GenBank/DDBJ whole genome shotgun (WGS) entry which is preliminary data.</text>
</comment>
<dbReference type="Pfam" id="PF16043">
    <property type="entry name" value="DUF4795"/>
    <property type="match status" value="1"/>
</dbReference>
<feature type="non-terminal residue" evidence="4">
    <location>
        <position position="1"/>
    </location>
</feature>
<feature type="compositionally biased region" description="Basic and acidic residues" evidence="2">
    <location>
        <begin position="347"/>
        <end position="366"/>
    </location>
</feature>
<protein>
    <recommendedName>
        <fullName evidence="3">DUF4795 domain-containing protein</fullName>
    </recommendedName>
</protein>
<feature type="compositionally biased region" description="Basic and acidic residues" evidence="2">
    <location>
        <begin position="316"/>
        <end position="335"/>
    </location>
</feature>
<evidence type="ECO:0000259" key="3">
    <source>
        <dbReference type="Pfam" id="PF16043"/>
    </source>
</evidence>
<feature type="compositionally biased region" description="Polar residues" evidence="2">
    <location>
        <begin position="584"/>
        <end position="599"/>
    </location>
</feature>
<evidence type="ECO:0000256" key="2">
    <source>
        <dbReference type="SAM" id="MobiDB-lite"/>
    </source>
</evidence>
<feature type="compositionally biased region" description="Basic and acidic residues" evidence="2">
    <location>
        <begin position="221"/>
        <end position="230"/>
    </location>
</feature>
<feature type="region of interest" description="Disordered" evidence="2">
    <location>
        <begin position="74"/>
        <end position="404"/>
    </location>
</feature>
<reference evidence="4" key="1">
    <citation type="submission" date="2020-08" db="EMBL/GenBank/DDBJ databases">
        <title>Spodoptera exigua strain:BAW_Kor-Di-RS1 Genome sequencing and assembly.</title>
        <authorList>
            <person name="Kim J."/>
            <person name="Nam H.Y."/>
            <person name="Kwon M."/>
            <person name="Choi J.H."/>
            <person name="Cho S.R."/>
            <person name="Kim G.-H."/>
        </authorList>
    </citation>
    <scope>NUCLEOTIDE SEQUENCE</scope>
    <source>
        <strain evidence="4">BAW_Kor-Di-RS1</strain>
        <tissue evidence="4">Whole-body</tissue>
    </source>
</reference>
<dbReference type="Proteomes" id="UP000648187">
    <property type="component" value="Unassembled WGS sequence"/>
</dbReference>
<evidence type="ECO:0000313" key="4">
    <source>
        <dbReference type="EMBL" id="KAF9414914.1"/>
    </source>
</evidence>
<dbReference type="InterPro" id="IPR032013">
    <property type="entry name" value="DUF4795"/>
</dbReference>
<name>A0A835L3S3_SPOEX</name>
<keyword evidence="1" id="KW-0175">Coiled coil</keyword>
<feature type="compositionally biased region" description="Basic and acidic residues" evidence="2">
    <location>
        <begin position="77"/>
        <end position="214"/>
    </location>
</feature>